<sequence length="182" mass="19407">MGMDYNSHDAAFRGVPGRSERRQHRPSRPSGDCSSPQGGAAWALRRLGGLLREIRGLRGLLAEGCHGLQRDGCEAATSQTAAPVTPSPARRSSPMRTFEAAAALEAPGPFGVGRGPDARLNSWGPGRPRLIALAPSGEHEPAVARSAWWRLLSERSRPADPGSVSPAQRVPEAGWKPKQQQP</sequence>
<reference evidence="1" key="1">
    <citation type="submission" date="2023-05" db="EMBL/GenBank/DDBJ databases">
        <authorList>
            <consortium name="ELIXIR-Norway"/>
        </authorList>
    </citation>
    <scope>NUCLEOTIDE SEQUENCE</scope>
</reference>
<dbReference type="EMBL" id="OX596087">
    <property type="protein sequence ID" value="CAI9706944.1"/>
    <property type="molecule type" value="Genomic_DNA"/>
</dbReference>
<accession>A0ACB0F2K0</accession>
<dbReference type="Proteomes" id="UP001162501">
    <property type="component" value="Chromosome 3"/>
</dbReference>
<name>A0ACB0F2K0_RANTA</name>
<evidence type="ECO:0000313" key="1">
    <source>
        <dbReference type="EMBL" id="CAI9706944.1"/>
    </source>
</evidence>
<gene>
    <name evidence="1" type="ORF">MRATA1EN3_LOCUS18157</name>
</gene>
<evidence type="ECO:0000313" key="2">
    <source>
        <dbReference type="Proteomes" id="UP001162501"/>
    </source>
</evidence>
<organism evidence="1 2">
    <name type="scientific">Rangifer tarandus platyrhynchus</name>
    <name type="common">Svalbard reindeer</name>
    <dbReference type="NCBI Taxonomy" id="3082113"/>
    <lineage>
        <taxon>Eukaryota</taxon>
        <taxon>Metazoa</taxon>
        <taxon>Chordata</taxon>
        <taxon>Craniata</taxon>
        <taxon>Vertebrata</taxon>
        <taxon>Euteleostomi</taxon>
        <taxon>Mammalia</taxon>
        <taxon>Eutheria</taxon>
        <taxon>Laurasiatheria</taxon>
        <taxon>Artiodactyla</taxon>
        <taxon>Ruminantia</taxon>
        <taxon>Pecora</taxon>
        <taxon>Cervidae</taxon>
        <taxon>Odocoileinae</taxon>
        <taxon>Rangifer</taxon>
    </lineage>
</organism>
<proteinExistence type="predicted"/>
<protein>
    <submittedName>
        <fullName evidence="1">Uncharacterized protein</fullName>
    </submittedName>
</protein>